<dbReference type="Proteomes" id="UP001526225">
    <property type="component" value="Unassembled WGS sequence"/>
</dbReference>
<proteinExistence type="predicted"/>
<dbReference type="EMBL" id="JAOZFE010000009">
    <property type="protein sequence ID" value="MCW0953756.1"/>
    <property type="molecule type" value="Genomic_DNA"/>
</dbReference>
<keyword evidence="3" id="KW-1185">Reference proteome</keyword>
<accession>A0ABT3E5R5</accession>
<dbReference type="InterPro" id="IPR036390">
    <property type="entry name" value="WH_DNA-bd_sf"/>
</dbReference>
<sequence length="114" mass="12945">MTRKLTTRQLELIKLLPKGDQSPITAKRIATQLGVSARIVRKEIEILITQHGIPVGSRRDGGAGYYLMENSEQRDNTLIPIYAQMSSENRRITAIENMDITRFWQKEKAGAFTV</sequence>
<evidence type="ECO:0000259" key="1">
    <source>
        <dbReference type="Pfam" id="PF08279"/>
    </source>
</evidence>
<organism evidence="2 3">
    <name type="scientific">Weissella ceti</name>
    <dbReference type="NCBI Taxonomy" id="759620"/>
    <lineage>
        <taxon>Bacteria</taxon>
        <taxon>Bacillati</taxon>
        <taxon>Bacillota</taxon>
        <taxon>Bacilli</taxon>
        <taxon>Lactobacillales</taxon>
        <taxon>Lactobacillaceae</taxon>
        <taxon>Weissella</taxon>
    </lineage>
</organism>
<feature type="domain" description="Helix-turn-helix type 11" evidence="1">
    <location>
        <begin position="8"/>
        <end position="60"/>
    </location>
</feature>
<dbReference type="RefSeq" id="WP_213408083.1">
    <property type="nucleotide sequence ID" value="NZ_CP074441.1"/>
</dbReference>
<dbReference type="Gene3D" id="1.10.10.10">
    <property type="entry name" value="Winged helix-like DNA-binding domain superfamily/Winged helix DNA-binding domain"/>
    <property type="match status" value="1"/>
</dbReference>
<dbReference type="InterPro" id="IPR036388">
    <property type="entry name" value="WH-like_DNA-bd_sf"/>
</dbReference>
<dbReference type="SUPFAM" id="SSF46785">
    <property type="entry name" value="Winged helix' DNA-binding domain"/>
    <property type="match status" value="1"/>
</dbReference>
<reference evidence="2 3" key="1">
    <citation type="submission" date="2022-10" db="EMBL/GenBank/DDBJ databases">
        <title>Weissella fermenti sp. nov., isolated from fermented cabbage.</title>
        <authorList>
            <person name="Lee J.K."/>
            <person name="Baek J.H."/>
            <person name="Choi D.G."/>
            <person name="Kim J.M."/>
            <person name="Jeon C.O."/>
        </authorList>
    </citation>
    <scope>NUCLEOTIDE SEQUENCE [LARGE SCALE GENOMIC DNA]</scope>
    <source>
        <strain evidence="2 3">KACC 18534</strain>
    </source>
</reference>
<dbReference type="Pfam" id="PF08279">
    <property type="entry name" value="HTH_11"/>
    <property type="match status" value="1"/>
</dbReference>
<gene>
    <name evidence="2" type="ORF">OIT44_06795</name>
</gene>
<evidence type="ECO:0000313" key="2">
    <source>
        <dbReference type="EMBL" id="MCW0953756.1"/>
    </source>
</evidence>
<comment type="caution">
    <text evidence="2">The sequence shown here is derived from an EMBL/GenBank/DDBJ whole genome shotgun (WGS) entry which is preliminary data.</text>
</comment>
<dbReference type="InterPro" id="IPR013196">
    <property type="entry name" value="HTH_11"/>
</dbReference>
<name>A0ABT3E5R5_9LACO</name>
<protein>
    <submittedName>
        <fullName evidence="2">Helix-turn-helix domain-containing protein</fullName>
    </submittedName>
</protein>
<evidence type="ECO:0000313" key="3">
    <source>
        <dbReference type="Proteomes" id="UP001526225"/>
    </source>
</evidence>